<evidence type="ECO:0000256" key="3">
    <source>
        <dbReference type="ARBA" id="ARBA00019900"/>
    </source>
</evidence>
<dbReference type="InterPro" id="IPR013620">
    <property type="entry name" value="Exonuc_1_SH3"/>
</dbReference>
<keyword evidence="10" id="KW-0238">DNA-binding</keyword>
<dbReference type="InterPro" id="IPR022894">
    <property type="entry name" value="Oligoribonuclease"/>
</dbReference>
<evidence type="ECO:0000256" key="9">
    <source>
        <dbReference type="ARBA" id="ARBA00022842"/>
    </source>
</evidence>
<dbReference type="GO" id="GO:0006281">
    <property type="term" value="P:DNA repair"/>
    <property type="evidence" value="ECO:0007669"/>
    <property type="project" value="UniProtKB-KW"/>
</dbReference>
<keyword evidence="11 13" id="KW-0234">DNA repair</keyword>
<dbReference type="InterPro" id="IPR038649">
    <property type="entry name" value="EXOI_SH3_sf"/>
</dbReference>
<dbReference type="Proteomes" id="UP001164472">
    <property type="component" value="Chromosome"/>
</dbReference>
<dbReference type="Gene3D" id="1.20.1280.70">
    <property type="entry name" value="Exonuclease ExoI, domain 3"/>
    <property type="match status" value="1"/>
</dbReference>
<evidence type="ECO:0000313" key="18">
    <source>
        <dbReference type="EMBL" id="UZW76689.1"/>
    </source>
</evidence>
<dbReference type="InterPro" id="IPR036397">
    <property type="entry name" value="RNaseH_sf"/>
</dbReference>
<protein>
    <recommendedName>
        <fullName evidence="3 13">Exodeoxyribonuclease I</fullName>
        <ecNumber evidence="2 13">3.1.11.1</ecNumber>
    </recommendedName>
</protein>
<evidence type="ECO:0000313" key="19">
    <source>
        <dbReference type="Proteomes" id="UP001164472"/>
    </source>
</evidence>
<dbReference type="Pfam" id="PF08411">
    <property type="entry name" value="ExoI_SH3"/>
    <property type="match status" value="1"/>
</dbReference>
<dbReference type="SMART" id="SM00479">
    <property type="entry name" value="EXOIII"/>
    <property type="match status" value="1"/>
</dbReference>
<name>A0A9E8HLI9_9ALTE</name>
<evidence type="ECO:0000256" key="7">
    <source>
        <dbReference type="ARBA" id="ARBA00022801"/>
    </source>
</evidence>
<evidence type="ECO:0000259" key="17">
    <source>
        <dbReference type="PROSITE" id="PS51785"/>
    </source>
</evidence>
<dbReference type="FunFam" id="3.30.420.10:FF:000033">
    <property type="entry name" value="Exodeoxyribonuclease I"/>
    <property type="match status" value="1"/>
</dbReference>
<feature type="binding site" evidence="14">
    <location>
        <position position="158"/>
    </location>
    <ligand>
        <name>substrate</name>
    </ligand>
</feature>
<sequence length="480" mass="54708">MQTILWHDYETFGADPQRDRPCQFAGIRTDTDLNIIGEPITLYCKPSDDMLPVPEACFITGITPQIANEYGVSEVEFISAIHDQMAQPGTCVAGYNSIRFDDEVTRNTLYRNFFDPYAREWQNGNSRWDVIDMVRLTYALRPEGINWPLKEDGTPSFRLEELTEANGIKHEAAHDAMSDVYATIAIAKLIKEKQPKLYDYVYNHKAKQQVATLLDVNSMKPVFHVSSKIPAAKGCCSLVAPITAHPTNSNGVIVYDLRSNPSILGSLSVQEIRDRIFTKASDLPEGVERIPLKTIHLNKCPIIAPATMLKSLDSKGLERLQLDGDTLRENLKVLRSIGGLREKLTEVFSQSEFEQHTDPDLMIYSGGFFSSKDKSTMERIRSASTIELAEDEFNFEDARLSEMLFRYKARNFRETLTSDEQEQWERYRYQRLTDKKLGGITFQEYFDRLVVLAQNANTTNAQLSIIEDLKYYGESIIPYL</sequence>
<evidence type="ECO:0000256" key="10">
    <source>
        <dbReference type="ARBA" id="ARBA00023125"/>
    </source>
</evidence>
<dbReference type="PANTHER" id="PTHR11046:SF11">
    <property type="entry name" value="EXODEOXYRIBONUCLEASE I"/>
    <property type="match status" value="1"/>
</dbReference>
<keyword evidence="4 13" id="KW-0540">Nuclease</keyword>
<dbReference type="Gene3D" id="3.30.420.10">
    <property type="entry name" value="Ribonuclease H-like superfamily/Ribonuclease H"/>
    <property type="match status" value="1"/>
</dbReference>
<evidence type="ECO:0000256" key="11">
    <source>
        <dbReference type="ARBA" id="ARBA00023204"/>
    </source>
</evidence>
<dbReference type="InterPro" id="IPR013520">
    <property type="entry name" value="Ribonucl_H"/>
</dbReference>
<dbReference type="PIRSF" id="PIRSF000977">
    <property type="entry name" value="Exodeoxyribonuclease_I"/>
    <property type="match status" value="1"/>
</dbReference>
<feature type="binding site" evidence="15">
    <location>
        <position position="179"/>
    </location>
    <ligand>
        <name>Mg(2+)</name>
        <dbReference type="ChEBI" id="CHEBI:18420"/>
        <label>2</label>
    </ligand>
</feature>
<dbReference type="GO" id="GO:0000175">
    <property type="term" value="F:3'-5'-RNA exonuclease activity"/>
    <property type="evidence" value="ECO:0007669"/>
    <property type="project" value="InterPro"/>
</dbReference>
<keyword evidence="8 13" id="KW-0269">Exonuclease</keyword>
<dbReference type="Pfam" id="PF26016">
    <property type="entry name" value="ExoI_C"/>
    <property type="match status" value="1"/>
</dbReference>
<evidence type="ECO:0000256" key="1">
    <source>
        <dbReference type="ARBA" id="ARBA00000563"/>
    </source>
</evidence>
<keyword evidence="5 15" id="KW-0479">Metal-binding</keyword>
<dbReference type="AlphaFoldDB" id="A0A9E8HLI9"/>
<accession>A0A9E8HLI9</accession>
<dbReference type="Pfam" id="PF00929">
    <property type="entry name" value="RNase_T"/>
    <property type="match status" value="1"/>
</dbReference>
<dbReference type="GO" id="GO:0003677">
    <property type="term" value="F:DNA binding"/>
    <property type="evidence" value="ECO:0007669"/>
    <property type="project" value="UniProtKB-KW"/>
</dbReference>
<dbReference type="InterPro" id="IPR012337">
    <property type="entry name" value="RNaseH-like_sf"/>
</dbReference>
<dbReference type="EMBL" id="CP101527">
    <property type="protein sequence ID" value="UZW76689.1"/>
    <property type="molecule type" value="Genomic_DNA"/>
</dbReference>
<dbReference type="PROSITE" id="PS51784">
    <property type="entry name" value="EXOI_SH3"/>
    <property type="match status" value="1"/>
</dbReference>
<keyword evidence="9 15" id="KW-0460">Magnesium</keyword>
<feature type="domain" description="ExoI SH3-like" evidence="16">
    <location>
        <begin position="195"/>
        <end position="352"/>
    </location>
</feature>
<dbReference type="EC" id="3.1.11.1" evidence="2 13"/>
<feature type="binding site" evidence="15">
    <location>
        <position position="10"/>
    </location>
    <ligand>
        <name>Mg(2+)</name>
        <dbReference type="ChEBI" id="CHEBI:18420"/>
        <label>2</label>
    </ligand>
</feature>
<evidence type="ECO:0000256" key="13">
    <source>
        <dbReference type="PIRNR" id="PIRNR000977"/>
    </source>
</evidence>
<dbReference type="PANTHER" id="PTHR11046">
    <property type="entry name" value="OLIGORIBONUCLEASE, MITOCHONDRIAL"/>
    <property type="match status" value="1"/>
</dbReference>
<evidence type="ECO:0000256" key="4">
    <source>
        <dbReference type="ARBA" id="ARBA00022722"/>
    </source>
</evidence>
<evidence type="ECO:0000256" key="14">
    <source>
        <dbReference type="PIRSR" id="PIRSR000977-1"/>
    </source>
</evidence>
<dbReference type="NCBIfam" id="NF008746">
    <property type="entry name" value="PRK11779.1"/>
    <property type="match status" value="1"/>
</dbReference>
<feature type="domain" description="ExoI C-terminal" evidence="17">
    <location>
        <begin position="355"/>
        <end position="477"/>
    </location>
</feature>
<evidence type="ECO:0000256" key="2">
    <source>
        <dbReference type="ARBA" id="ARBA00012108"/>
    </source>
</evidence>
<dbReference type="InterPro" id="IPR023607">
    <property type="entry name" value="Exodeoxyribonuclease_I"/>
</dbReference>
<proteinExistence type="predicted"/>
<comment type="catalytic activity">
    <reaction evidence="1 13">
        <text>Exonucleolytic cleavage in the 3'- to 5'-direction to yield nucleoside 5'-phosphates.</text>
        <dbReference type="EC" id="3.1.11.1"/>
    </reaction>
</comment>
<dbReference type="Gene3D" id="3.30.1520.20">
    <property type="entry name" value="Exonuclease ExoI, domain 2"/>
    <property type="match status" value="1"/>
</dbReference>
<evidence type="ECO:0000256" key="8">
    <source>
        <dbReference type="ARBA" id="ARBA00022839"/>
    </source>
</evidence>
<comment type="subunit">
    <text evidence="12">Monomer. Interacts with ssb (via C-terminus); this interaction stimulates the exonuclease activity by recruiting the enzyme to its substrate.</text>
</comment>
<evidence type="ECO:0000256" key="6">
    <source>
        <dbReference type="ARBA" id="ARBA00022763"/>
    </source>
</evidence>
<keyword evidence="19" id="KW-1185">Reference proteome</keyword>
<evidence type="ECO:0000256" key="12">
    <source>
        <dbReference type="ARBA" id="ARBA00046792"/>
    </source>
</evidence>
<dbReference type="PROSITE" id="PS51785">
    <property type="entry name" value="EXOI_C"/>
    <property type="match status" value="1"/>
</dbReference>
<gene>
    <name evidence="18" type="primary">sbcB</name>
    <name evidence="18" type="ORF">NNL22_08940</name>
</gene>
<dbReference type="SUPFAM" id="SSF53098">
    <property type="entry name" value="Ribonuclease H-like"/>
    <property type="match status" value="1"/>
</dbReference>
<dbReference type="Gene3D" id="1.10.287.1240">
    <property type="match status" value="1"/>
</dbReference>
<feature type="binding site" evidence="14">
    <location>
        <position position="10"/>
    </location>
    <ligand>
        <name>substrate</name>
    </ligand>
</feature>
<dbReference type="KEGG" id="asem:NNL22_08940"/>
<evidence type="ECO:0000256" key="5">
    <source>
        <dbReference type="ARBA" id="ARBA00022723"/>
    </source>
</evidence>
<keyword evidence="6 13" id="KW-0227">DNA damage</keyword>
<evidence type="ECO:0000259" key="16">
    <source>
        <dbReference type="PROSITE" id="PS51784"/>
    </source>
</evidence>
<comment type="cofactor">
    <cofactor evidence="15">
        <name>Mg(2+)</name>
        <dbReference type="ChEBI" id="CHEBI:18420"/>
    </cofactor>
    <text evidence="15">Binds 2 Mg(2+) ions per monomer.</text>
</comment>
<dbReference type="InterPro" id="IPR058561">
    <property type="entry name" value="Exonuc_1_C"/>
</dbReference>
<dbReference type="GO" id="GO:0046872">
    <property type="term" value="F:metal ion binding"/>
    <property type="evidence" value="ECO:0007669"/>
    <property type="project" value="UniProtKB-KW"/>
</dbReference>
<evidence type="ECO:0000256" key="15">
    <source>
        <dbReference type="PIRSR" id="PIRSR000977-2"/>
    </source>
</evidence>
<dbReference type="InterPro" id="IPR034747">
    <property type="entry name" value="EXOI_SH3"/>
</dbReference>
<reference evidence="18" key="1">
    <citation type="submission" date="2022-07" db="EMBL/GenBank/DDBJ databases">
        <title>Alkalimarinus sp. nov., isolated from gut of a Alitta virens.</title>
        <authorList>
            <person name="Yang A.I."/>
            <person name="Shin N.-R."/>
        </authorList>
    </citation>
    <scope>NUCLEOTIDE SEQUENCE</scope>
    <source>
        <strain evidence="18">FA028</strain>
    </source>
</reference>
<dbReference type="GO" id="GO:0008310">
    <property type="term" value="F:single-stranded DNA 3'-5' DNA exonuclease activity"/>
    <property type="evidence" value="ECO:0007669"/>
    <property type="project" value="UniProtKB-EC"/>
</dbReference>
<keyword evidence="7 13" id="KW-0378">Hydrolase</keyword>
<dbReference type="CDD" id="cd06138">
    <property type="entry name" value="ExoI_N"/>
    <property type="match status" value="1"/>
</dbReference>
<organism evidence="18 19">
    <name type="scientific">Alkalimarinus sediminis</name>
    <dbReference type="NCBI Taxonomy" id="1632866"/>
    <lineage>
        <taxon>Bacteria</taxon>
        <taxon>Pseudomonadati</taxon>
        <taxon>Pseudomonadota</taxon>
        <taxon>Gammaproteobacteria</taxon>
        <taxon>Alteromonadales</taxon>
        <taxon>Alteromonadaceae</taxon>
        <taxon>Alkalimarinus</taxon>
    </lineage>
</organism>
<feature type="binding site" evidence="15">
    <location>
        <position position="8"/>
    </location>
    <ligand>
        <name>Mg(2+)</name>
        <dbReference type="ChEBI" id="CHEBI:18420"/>
        <label>1</label>
    </ligand>
</feature>